<gene>
    <name evidence="6" type="ORF">IED13_16710</name>
</gene>
<dbReference type="GO" id="GO:0016887">
    <property type="term" value="F:ATP hydrolysis activity"/>
    <property type="evidence" value="ECO:0007669"/>
    <property type="project" value="InterPro"/>
</dbReference>
<dbReference type="PROSITE" id="PS50893">
    <property type="entry name" value="ABC_TRANSPORTER_2"/>
    <property type="match status" value="1"/>
</dbReference>
<evidence type="ECO:0000259" key="5">
    <source>
        <dbReference type="PROSITE" id="PS50893"/>
    </source>
</evidence>
<dbReference type="AlphaFoldDB" id="A0A927I291"/>
<comment type="caution">
    <text evidence="6">The sequence shown here is derived from an EMBL/GenBank/DDBJ whole genome shotgun (WGS) entry which is preliminary data.</text>
</comment>
<protein>
    <submittedName>
        <fullName evidence="6">ABC transporter ATP-binding protein</fullName>
    </submittedName>
</protein>
<dbReference type="SMART" id="SM00382">
    <property type="entry name" value="AAA"/>
    <property type="match status" value="1"/>
</dbReference>
<evidence type="ECO:0000313" key="6">
    <source>
        <dbReference type="EMBL" id="MBD3847348.1"/>
    </source>
</evidence>
<keyword evidence="3" id="KW-0547">Nucleotide-binding</keyword>
<evidence type="ECO:0000256" key="4">
    <source>
        <dbReference type="ARBA" id="ARBA00022840"/>
    </source>
</evidence>
<organism evidence="6 7">
    <name type="scientific">Bosea spartocytisi</name>
    <dbReference type="NCBI Taxonomy" id="2773451"/>
    <lineage>
        <taxon>Bacteria</taxon>
        <taxon>Pseudomonadati</taxon>
        <taxon>Pseudomonadota</taxon>
        <taxon>Alphaproteobacteria</taxon>
        <taxon>Hyphomicrobiales</taxon>
        <taxon>Boseaceae</taxon>
        <taxon>Bosea</taxon>
    </lineage>
</organism>
<dbReference type="CDD" id="cd03230">
    <property type="entry name" value="ABC_DR_subfamily_A"/>
    <property type="match status" value="1"/>
</dbReference>
<reference evidence="6" key="1">
    <citation type="submission" date="2020-09" db="EMBL/GenBank/DDBJ databases">
        <title>Bosea spartocytisi sp. nov. a root nodule endophyte of Spartocytisus supranubius in the high mountain ecosystem fo the Teide National Park (Canary Islands, Spain).</title>
        <authorList>
            <person name="Pulido-Suarez L."/>
            <person name="Peix A."/>
            <person name="Igual J.M."/>
            <person name="Socas-Perez N."/>
            <person name="Velazquez E."/>
            <person name="Flores-Felix J.D."/>
            <person name="Leon-Barrios M."/>
        </authorList>
    </citation>
    <scope>NUCLEOTIDE SEQUENCE</scope>
    <source>
        <strain evidence="6">SSUT16</strain>
    </source>
</reference>
<dbReference type="PANTHER" id="PTHR43335">
    <property type="entry name" value="ABC TRANSPORTER, ATP-BINDING PROTEIN"/>
    <property type="match status" value="1"/>
</dbReference>
<dbReference type="InterPro" id="IPR003593">
    <property type="entry name" value="AAA+_ATPase"/>
</dbReference>
<name>A0A927I291_9HYPH</name>
<feature type="domain" description="ABC transporter" evidence="5">
    <location>
        <begin position="3"/>
        <end position="231"/>
    </location>
</feature>
<keyword evidence="7" id="KW-1185">Reference proteome</keyword>
<proteinExistence type="inferred from homology"/>
<sequence length="309" mass="33604">MILDLNRVKLSIGAVPILHDVSLRVATGEIYGLVGPKGAGKSTTLATAIGLLKPWLGEVKLLGRDPAEAGPAARKEVGVLPERNGFCGWMSAEDYLSFYARLCGRRSTRTDLSSALELVGLSTFATTRTDAFTQNMRQRLGLARAVLGSPRLLVLDEPTGGMDASERREIHDILISIARGGTAILLLTESLEDIERVCTHLGFIVAGRTVAEGMLAESFADQGPRCRFRLRLSGPIPDDDPTSRPARMIGREGEWTVVGVDPARRADEIWRELMFRGWPIVEIVRANQGLQELYAELTEASSPPGRMAA</sequence>
<dbReference type="InterPro" id="IPR003439">
    <property type="entry name" value="ABC_transporter-like_ATP-bd"/>
</dbReference>
<keyword evidence="2" id="KW-0813">Transport</keyword>
<evidence type="ECO:0000256" key="1">
    <source>
        <dbReference type="ARBA" id="ARBA00005417"/>
    </source>
</evidence>
<keyword evidence="4 6" id="KW-0067">ATP-binding</keyword>
<comment type="similarity">
    <text evidence="1">Belongs to the ABC transporter superfamily.</text>
</comment>
<evidence type="ECO:0000256" key="2">
    <source>
        <dbReference type="ARBA" id="ARBA00022448"/>
    </source>
</evidence>
<dbReference type="InterPro" id="IPR027417">
    <property type="entry name" value="P-loop_NTPase"/>
</dbReference>
<dbReference type="SUPFAM" id="SSF52540">
    <property type="entry name" value="P-loop containing nucleoside triphosphate hydrolases"/>
    <property type="match status" value="1"/>
</dbReference>
<dbReference type="Gene3D" id="3.40.50.300">
    <property type="entry name" value="P-loop containing nucleotide triphosphate hydrolases"/>
    <property type="match status" value="1"/>
</dbReference>
<dbReference type="EMBL" id="JACXWY010000010">
    <property type="protein sequence ID" value="MBD3847348.1"/>
    <property type="molecule type" value="Genomic_DNA"/>
</dbReference>
<evidence type="ECO:0000256" key="3">
    <source>
        <dbReference type="ARBA" id="ARBA00022741"/>
    </source>
</evidence>
<dbReference type="Pfam" id="PF00005">
    <property type="entry name" value="ABC_tran"/>
    <property type="match status" value="1"/>
</dbReference>
<dbReference type="Proteomes" id="UP000619295">
    <property type="component" value="Unassembled WGS sequence"/>
</dbReference>
<dbReference type="PANTHER" id="PTHR43335:SF11">
    <property type="entry name" value="ABC TRANSPORTER RELATED"/>
    <property type="match status" value="1"/>
</dbReference>
<accession>A0A927I291</accession>
<dbReference type="RefSeq" id="WP_089172814.1">
    <property type="nucleotide sequence ID" value="NZ_JACXWY010000010.1"/>
</dbReference>
<evidence type="ECO:0000313" key="7">
    <source>
        <dbReference type="Proteomes" id="UP000619295"/>
    </source>
</evidence>
<dbReference type="GO" id="GO:0005524">
    <property type="term" value="F:ATP binding"/>
    <property type="evidence" value="ECO:0007669"/>
    <property type="project" value="UniProtKB-KW"/>
</dbReference>